<sequence length="170" mass="19842">MTITMNEKEKTNITGIYLKDFEIKKTSLSETNCSSETSILQLYVANWKLNNCFLSPFYISNILCLIDSLNCETLLIHGTLIGKRAYILSAIIFLYDNLKNKIETCQELTENTINDALMEFNTITKTKKFTKFEYEIIIISLFAHFIKKGNIQSNELEQKLKNQFKEIYEY</sequence>
<reference evidence="3" key="2">
    <citation type="submission" date="2020-12" db="UniProtKB">
        <authorList>
            <consortium name="WormBaseParasite"/>
        </authorList>
    </citation>
    <scope>IDENTIFICATION</scope>
</reference>
<reference evidence="1 2" key="1">
    <citation type="submission" date="2014-09" db="EMBL/GenBank/DDBJ databases">
        <authorList>
            <person name="Martin A.A."/>
        </authorList>
    </citation>
    <scope>NUCLEOTIDE SEQUENCE</scope>
    <source>
        <strain evidence="2">ED321</strain>
        <strain evidence="1">ED321 Heterogonic</strain>
    </source>
</reference>
<dbReference type="CTD" id="36378711"/>
<dbReference type="RefSeq" id="XP_024505547.1">
    <property type="nucleotide sequence ID" value="XM_024651917.1"/>
</dbReference>
<evidence type="ECO:0000313" key="3">
    <source>
        <dbReference type="WBParaSite" id="SRAE_2000101700.1"/>
    </source>
</evidence>
<keyword evidence="2" id="KW-1185">Reference proteome</keyword>
<organism evidence="1">
    <name type="scientific">Strongyloides ratti</name>
    <name type="common">Parasitic roundworm</name>
    <dbReference type="NCBI Taxonomy" id="34506"/>
    <lineage>
        <taxon>Eukaryota</taxon>
        <taxon>Metazoa</taxon>
        <taxon>Ecdysozoa</taxon>
        <taxon>Nematoda</taxon>
        <taxon>Chromadorea</taxon>
        <taxon>Rhabditida</taxon>
        <taxon>Tylenchina</taxon>
        <taxon>Panagrolaimomorpha</taxon>
        <taxon>Strongyloidoidea</taxon>
        <taxon>Strongyloididae</taxon>
        <taxon>Strongyloides</taxon>
    </lineage>
</organism>
<dbReference type="AlphaFoldDB" id="A0A090L9C2"/>
<proteinExistence type="predicted"/>
<dbReference type="WBParaSite" id="SRAE_2000101700.1">
    <property type="protein sequence ID" value="SRAE_2000101700.1"/>
    <property type="gene ID" value="WBGene00261217"/>
</dbReference>
<evidence type="ECO:0000313" key="4">
    <source>
        <dbReference type="WormBase" id="SRAE_2000101700"/>
    </source>
</evidence>
<dbReference type="Proteomes" id="UP000035682">
    <property type="component" value="Unplaced"/>
</dbReference>
<name>A0A090L9C2_STRRB</name>
<dbReference type="GeneID" id="36378711"/>
<gene>
    <name evidence="1 3 4" type="ORF">SRAE_2000101700</name>
</gene>
<accession>A0A090L9C2</accession>
<protein>
    <submittedName>
        <fullName evidence="1 3">Uncharacterized protein</fullName>
    </submittedName>
</protein>
<evidence type="ECO:0000313" key="1">
    <source>
        <dbReference type="EMBL" id="CEF66347.1"/>
    </source>
</evidence>
<dbReference type="WormBase" id="SRAE_2000101700">
    <property type="protein sequence ID" value="SRP04467"/>
    <property type="gene ID" value="WBGene00261217"/>
</dbReference>
<dbReference type="EMBL" id="LN609529">
    <property type="protein sequence ID" value="CEF66347.1"/>
    <property type="molecule type" value="Genomic_DNA"/>
</dbReference>
<evidence type="ECO:0000313" key="2">
    <source>
        <dbReference type="Proteomes" id="UP000035682"/>
    </source>
</evidence>